<accession>A0A9Q0JB86</accession>
<comment type="similarity">
    <text evidence="2">Belongs to the glycosyltransferase 47 family.</text>
</comment>
<feature type="region of interest" description="Disordered" evidence="6">
    <location>
        <begin position="46"/>
        <end position="65"/>
    </location>
</feature>
<dbReference type="Proteomes" id="UP001141552">
    <property type="component" value="Unassembled WGS sequence"/>
</dbReference>
<keyword evidence="3" id="KW-0328">Glycosyltransferase</keyword>
<keyword evidence="7" id="KW-0812">Transmembrane</keyword>
<evidence type="ECO:0000313" key="9">
    <source>
        <dbReference type="EMBL" id="KAJ4835124.1"/>
    </source>
</evidence>
<dbReference type="PANTHER" id="PTHR11062">
    <property type="entry name" value="EXOSTOSIN HEPARAN SULFATE GLYCOSYLTRANSFERASE -RELATED"/>
    <property type="match status" value="1"/>
</dbReference>
<evidence type="ECO:0000256" key="2">
    <source>
        <dbReference type="ARBA" id="ARBA00010271"/>
    </source>
</evidence>
<keyword evidence="10" id="KW-1185">Reference proteome</keyword>
<keyword evidence="7" id="KW-1133">Transmembrane helix</keyword>
<feature type="non-terminal residue" evidence="9">
    <location>
        <position position="1"/>
    </location>
</feature>
<dbReference type="GO" id="GO:0016757">
    <property type="term" value="F:glycosyltransferase activity"/>
    <property type="evidence" value="ECO:0007669"/>
    <property type="project" value="UniProtKB-KW"/>
</dbReference>
<dbReference type="InterPro" id="IPR040911">
    <property type="entry name" value="Exostosin_GT47"/>
</dbReference>
<dbReference type="GO" id="GO:0000139">
    <property type="term" value="C:Golgi membrane"/>
    <property type="evidence" value="ECO:0007669"/>
    <property type="project" value="UniProtKB-SubCell"/>
</dbReference>
<evidence type="ECO:0000256" key="3">
    <source>
        <dbReference type="ARBA" id="ARBA00022676"/>
    </source>
</evidence>
<dbReference type="EMBL" id="JAKUCV010004517">
    <property type="protein sequence ID" value="KAJ4835124.1"/>
    <property type="molecule type" value="Genomic_DNA"/>
</dbReference>
<evidence type="ECO:0000259" key="8">
    <source>
        <dbReference type="Pfam" id="PF03016"/>
    </source>
</evidence>
<evidence type="ECO:0000256" key="7">
    <source>
        <dbReference type="SAM" id="Phobius"/>
    </source>
</evidence>
<organism evidence="9 10">
    <name type="scientific">Turnera subulata</name>
    <dbReference type="NCBI Taxonomy" id="218843"/>
    <lineage>
        <taxon>Eukaryota</taxon>
        <taxon>Viridiplantae</taxon>
        <taxon>Streptophyta</taxon>
        <taxon>Embryophyta</taxon>
        <taxon>Tracheophyta</taxon>
        <taxon>Spermatophyta</taxon>
        <taxon>Magnoliopsida</taxon>
        <taxon>eudicotyledons</taxon>
        <taxon>Gunneridae</taxon>
        <taxon>Pentapetalae</taxon>
        <taxon>rosids</taxon>
        <taxon>fabids</taxon>
        <taxon>Malpighiales</taxon>
        <taxon>Passifloraceae</taxon>
        <taxon>Turnera</taxon>
    </lineage>
</organism>
<keyword evidence="5" id="KW-0333">Golgi apparatus</keyword>
<reference evidence="9" key="1">
    <citation type="submission" date="2022-02" db="EMBL/GenBank/DDBJ databases">
        <authorList>
            <person name="Henning P.M."/>
            <person name="McCubbin A.G."/>
            <person name="Shore J.S."/>
        </authorList>
    </citation>
    <scope>NUCLEOTIDE SEQUENCE</scope>
    <source>
        <strain evidence="9">F60SS</strain>
        <tissue evidence="9">Leaves</tissue>
    </source>
</reference>
<dbReference type="PANTHER" id="PTHR11062:SF378">
    <property type="entry name" value="EXOSTOSIN GT47 DOMAIN-CONTAINING PROTEIN"/>
    <property type="match status" value="1"/>
</dbReference>
<dbReference type="AlphaFoldDB" id="A0A9Q0JB86"/>
<dbReference type="OrthoDB" id="1924787at2759"/>
<evidence type="ECO:0000256" key="4">
    <source>
        <dbReference type="ARBA" id="ARBA00022968"/>
    </source>
</evidence>
<comment type="subcellular location">
    <subcellularLocation>
        <location evidence="1">Golgi apparatus membrane</location>
        <topology evidence="1">Single-pass type II membrane protein</topology>
    </subcellularLocation>
</comment>
<reference evidence="9" key="2">
    <citation type="journal article" date="2023" name="Plants (Basel)">
        <title>Annotation of the Turnera subulata (Passifloraceae) Draft Genome Reveals the S-Locus Evolved after the Divergence of Turneroideae from Passifloroideae in a Stepwise Manner.</title>
        <authorList>
            <person name="Henning P.M."/>
            <person name="Roalson E.H."/>
            <person name="Mir W."/>
            <person name="McCubbin A.G."/>
            <person name="Shore J.S."/>
        </authorList>
    </citation>
    <scope>NUCLEOTIDE SEQUENCE</scope>
    <source>
        <strain evidence="9">F60SS</strain>
    </source>
</reference>
<keyword evidence="3" id="KW-0808">Transferase</keyword>
<evidence type="ECO:0000313" key="10">
    <source>
        <dbReference type="Proteomes" id="UP001141552"/>
    </source>
</evidence>
<dbReference type="InterPro" id="IPR004263">
    <property type="entry name" value="Exostosin"/>
</dbReference>
<protein>
    <recommendedName>
        <fullName evidence="8">Exostosin GT47 domain-containing protein</fullName>
    </recommendedName>
</protein>
<keyword evidence="7" id="KW-0472">Membrane</keyword>
<evidence type="ECO:0000256" key="1">
    <source>
        <dbReference type="ARBA" id="ARBA00004323"/>
    </source>
</evidence>
<dbReference type="Pfam" id="PF03016">
    <property type="entry name" value="Exostosin_GT47"/>
    <property type="match status" value="1"/>
</dbReference>
<keyword evidence="4" id="KW-0735">Signal-anchor</keyword>
<evidence type="ECO:0000256" key="5">
    <source>
        <dbReference type="ARBA" id="ARBA00023034"/>
    </source>
</evidence>
<feature type="domain" description="Exostosin GT47" evidence="8">
    <location>
        <begin position="82"/>
        <end position="353"/>
    </location>
</feature>
<sequence>MKKNSSSWRKVFFILSVFIVLLAVVYLPLYFSSLIPSLPTQQLGDFLGPPSQDSDAPPEDSDVPGEIFRSPGSFKLEYAKMEKNLKVFVYQDEGEDMACYQPGKLTGKHASEGYFFVNIRESRFLTPDPSKAHLFIVPVPCQNPHVLGRRYEDLTIPLRDLVTRLITKYPYWNRTSGADHVFVTCRDSGVIATEQLAILLKNSIRVICSPSYDTKYVPHKDVSLPQISQPFLHPAAGSDTRNRTMLAFWTGRHSSRLRRNLVKVWENDASFDIQSNCLPQCQEKFYNSKFCICPKGRRSQVLGSRMAYSIRYGCVPVIMADQYVRPFDDVLQWSKFSVILKENDVDNLKKILEGISDAEYRALQANTIKVQKHFQWNSPPVRLDAFHMVMFELWQRLHVPQKHRLDLL</sequence>
<evidence type="ECO:0000256" key="6">
    <source>
        <dbReference type="SAM" id="MobiDB-lite"/>
    </source>
</evidence>
<feature type="transmembrane region" description="Helical" evidence="7">
    <location>
        <begin position="12"/>
        <end position="31"/>
    </location>
</feature>
<comment type="caution">
    <text evidence="9">The sequence shown here is derived from an EMBL/GenBank/DDBJ whole genome shotgun (WGS) entry which is preliminary data.</text>
</comment>
<name>A0A9Q0JB86_9ROSI</name>
<gene>
    <name evidence="9" type="ORF">Tsubulata_046698</name>
</gene>
<proteinExistence type="inferred from homology"/>